<evidence type="ECO:0000313" key="6">
    <source>
        <dbReference type="Proteomes" id="UP000237466"/>
    </source>
</evidence>
<dbReference type="PROSITE" id="PS00041">
    <property type="entry name" value="HTH_ARAC_FAMILY_1"/>
    <property type="match status" value="1"/>
</dbReference>
<dbReference type="Gene3D" id="2.60.120.10">
    <property type="entry name" value="Jelly Rolls"/>
    <property type="match status" value="1"/>
</dbReference>
<dbReference type="SMART" id="SM00342">
    <property type="entry name" value="HTH_ARAC"/>
    <property type="match status" value="1"/>
</dbReference>
<dbReference type="SUPFAM" id="SSF46689">
    <property type="entry name" value="Homeodomain-like"/>
    <property type="match status" value="1"/>
</dbReference>
<organism evidence="5 6">
    <name type="scientific">Vibrio vulnificus</name>
    <dbReference type="NCBI Taxonomy" id="672"/>
    <lineage>
        <taxon>Bacteria</taxon>
        <taxon>Pseudomonadati</taxon>
        <taxon>Pseudomonadota</taxon>
        <taxon>Gammaproteobacteria</taxon>
        <taxon>Vibrionales</taxon>
        <taxon>Vibrionaceae</taxon>
        <taxon>Vibrio</taxon>
    </lineage>
</organism>
<dbReference type="Pfam" id="PF12833">
    <property type="entry name" value="HTH_18"/>
    <property type="match status" value="1"/>
</dbReference>
<evidence type="ECO:0000256" key="2">
    <source>
        <dbReference type="ARBA" id="ARBA00023125"/>
    </source>
</evidence>
<evidence type="ECO:0000313" key="5">
    <source>
        <dbReference type="EMBL" id="POB48781.1"/>
    </source>
</evidence>
<proteinExistence type="predicted"/>
<dbReference type="GO" id="GO:0003700">
    <property type="term" value="F:DNA-binding transcription factor activity"/>
    <property type="evidence" value="ECO:0007669"/>
    <property type="project" value="InterPro"/>
</dbReference>
<evidence type="ECO:0000256" key="1">
    <source>
        <dbReference type="ARBA" id="ARBA00023015"/>
    </source>
</evidence>
<accession>A0A2S3R500</accession>
<feature type="domain" description="HTH araC/xylS-type" evidence="4">
    <location>
        <begin position="154"/>
        <end position="255"/>
    </location>
</feature>
<dbReference type="AlphaFoldDB" id="A0A2S3R500"/>
<keyword evidence="3" id="KW-0804">Transcription</keyword>
<dbReference type="GO" id="GO:0043565">
    <property type="term" value="F:sequence-specific DNA binding"/>
    <property type="evidence" value="ECO:0007669"/>
    <property type="project" value="InterPro"/>
</dbReference>
<dbReference type="InterPro" id="IPR011051">
    <property type="entry name" value="RmlC_Cupin_sf"/>
</dbReference>
<dbReference type="Proteomes" id="UP000237466">
    <property type="component" value="Unassembled WGS sequence"/>
</dbReference>
<dbReference type="CDD" id="cd06124">
    <property type="entry name" value="cupin_NimR-like_N"/>
    <property type="match status" value="1"/>
</dbReference>
<dbReference type="InterPro" id="IPR018060">
    <property type="entry name" value="HTH_AraC"/>
</dbReference>
<dbReference type="InterPro" id="IPR018062">
    <property type="entry name" value="HTH_AraC-typ_CS"/>
</dbReference>
<dbReference type="PANTHER" id="PTHR11019:SF159">
    <property type="entry name" value="TRANSCRIPTIONAL REGULATOR-RELATED"/>
    <property type="match status" value="1"/>
</dbReference>
<dbReference type="EMBL" id="PDGH01000058">
    <property type="protein sequence ID" value="POB48781.1"/>
    <property type="molecule type" value="Genomic_DNA"/>
</dbReference>
<reference evidence="5 6" key="1">
    <citation type="journal article" date="2018" name="Front. Microbiol.">
        <title>Phylogeny of Vibrio vulnificus from the Analysis of the Core-Genome: Implications for Intra-Species Taxonomy.</title>
        <authorList>
            <person name="Roig F.J."/>
            <person name="Gonzalez-Candelas F."/>
            <person name="Sanjuan E."/>
            <person name="Fouz B."/>
            <person name="Feil E.J."/>
            <person name="Llorens C."/>
            <person name="Baker-Austin C."/>
            <person name="Oliver J.D."/>
            <person name="Danin-Poleg Y."/>
            <person name="Gibas C.J."/>
            <person name="Kashi Y."/>
            <person name="Gulig P.A."/>
            <person name="Morrison S.S."/>
            <person name="Amaro C."/>
        </authorList>
    </citation>
    <scope>NUCLEOTIDE SEQUENCE [LARGE SCALE GENOMIC DNA]</scope>
    <source>
        <strain evidence="5 6">CECT4608</strain>
    </source>
</reference>
<keyword evidence="1" id="KW-0805">Transcription regulation</keyword>
<dbReference type="InterPro" id="IPR009057">
    <property type="entry name" value="Homeodomain-like_sf"/>
</dbReference>
<evidence type="ECO:0000259" key="4">
    <source>
        <dbReference type="PROSITE" id="PS01124"/>
    </source>
</evidence>
<dbReference type="InterPro" id="IPR003313">
    <property type="entry name" value="AraC-bd"/>
</dbReference>
<dbReference type="RefSeq" id="WP_103200054.1">
    <property type="nucleotide sequence ID" value="NZ_JAERHR010000004.1"/>
</dbReference>
<dbReference type="PROSITE" id="PS01124">
    <property type="entry name" value="HTH_ARAC_FAMILY_2"/>
    <property type="match status" value="1"/>
</dbReference>
<sequence>MAIINHQTAFNADRLPGRVIGIAADVGQHDSGMHQHHKGQLLYAPKGCMSFALEGAICILPPTKAVWIPPRVAHQAVMTNVVAYRSLYFDCSEINSPDKVTVIEVNELLRALIERMAFWPWDKNEQEMTHTLALFWEEFFAAQQHDYRLPLPTDRRLKKWSQQLARSDFLAPSCGELAKQVGASSKTITRLFKQDTGMSYQEWRQQWRVLKAIELLSTPLPVSEVAHQLAFSSDSAFIAFFKKQTGQTPLAFVMQKSHA</sequence>
<keyword evidence="2" id="KW-0238">DNA-binding</keyword>
<dbReference type="Gene3D" id="1.10.10.60">
    <property type="entry name" value="Homeodomain-like"/>
    <property type="match status" value="2"/>
</dbReference>
<dbReference type="Pfam" id="PF02311">
    <property type="entry name" value="AraC_binding"/>
    <property type="match status" value="1"/>
</dbReference>
<name>A0A2S3R500_VIBVL</name>
<dbReference type="PANTHER" id="PTHR11019">
    <property type="entry name" value="HTH-TYPE TRANSCRIPTIONAL REGULATOR NIMR"/>
    <property type="match status" value="1"/>
</dbReference>
<protein>
    <submittedName>
        <fullName evidence="5">AraC family transcriptional regulator</fullName>
    </submittedName>
</protein>
<evidence type="ECO:0000256" key="3">
    <source>
        <dbReference type="ARBA" id="ARBA00023163"/>
    </source>
</evidence>
<gene>
    <name evidence="5" type="ORF">CRN52_07215</name>
</gene>
<dbReference type="InterPro" id="IPR014710">
    <property type="entry name" value="RmlC-like_jellyroll"/>
</dbReference>
<dbReference type="SUPFAM" id="SSF51182">
    <property type="entry name" value="RmlC-like cupins"/>
    <property type="match status" value="1"/>
</dbReference>
<comment type="caution">
    <text evidence="5">The sequence shown here is derived from an EMBL/GenBank/DDBJ whole genome shotgun (WGS) entry which is preliminary data.</text>
</comment>